<feature type="domain" description="Aminotransferase class V" evidence="6">
    <location>
        <begin position="37"/>
        <end position="398"/>
    </location>
</feature>
<keyword evidence="7" id="KW-0808">Transferase</keyword>
<comment type="cofactor">
    <cofactor evidence="1 5">
        <name>pyridoxal 5'-phosphate</name>
        <dbReference type="ChEBI" id="CHEBI:597326"/>
    </cofactor>
</comment>
<dbReference type="PROSITE" id="PS00595">
    <property type="entry name" value="AA_TRANSFER_CLASS_5"/>
    <property type="match status" value="1"/>
</dbReference>
<comment type="caution">
    <text evidence="7">The sequence shown here is derived from an EMBL/GenBank/DDBJ whole genome shotgun (WGS) entry which is preliminary data.</text>
</comment>
<gene>
    <name evidence="7" type="ORF">JT362_19200</name>
</gene>
<dbReference type="Pfam" id="PF00266">
    <property type="entry name" value="Aminotran_5"/>
    <property type="match status" value="1"/>
</dbReference>
<evidence type="ECO:0000256" key="2">
    <source>
        <dbReference type="ARBA" id="ARBA00010447"/>
    </source>
</evidence>
<evidence type="ECO:0000256" key="3">
    <source>
        <dbReference type="ARBA" id="ARBA00022898"/>
    </source>
</evidence>
<reference evidence="7 8" key="1">
    <citation type="submission" date="2021-02" db="EMBL/GenBank/DDBJ databases">
        <title>Actinophytocola xerophila sp. nov., isolated from soil of cotton cropping field.</title>
        <authorList>
            <person name="Huang R."/>
            <person name="Chen X."/>
            <person name="Ge X."/>
            <person name="Liu W."/>
        </authorList>
    </citation>
    <scope>NUCLEOTIDE SEQUENCE [LARGE SCALE GENOMIC DNA]</scope>
    <source>
        <strain evidence="7 8">S1-96</strain>
    </source>
</reference>
<evidence type="ECO:0000259" key="6">
    <source>
        <dbReference type="Pfam" id="PF00266"/>
    </source>
</evidence>
<dbReference type="PANTHER" id="PTHR43586:SF8">
    <property type="entry name" value="CYSTEINE DESULFURASE 1, CHLOROPLASTIC"/>
    <property type="match status" value="1"/>
</dbReference>
<dbReference type="PANTHER" id="PTHR43586">
    <property type="entry name" value="CYSTEINE DESULFURASE"/>
    <property type="match status" value="1"/>
</dbReference>
<proteinExistence type="inferred from homology"/>
<dbReference type="GO" id="GO:0008483">
    <property type="term" value="F:transaminase activity"/>
    <property type="evidence" value="ECO:0007669"/>
    <property type="project" value="UniProtKB-KW"/>
</dbReference>
<dbReference type="RefSeq" id="WP_260192764.1">
    <property type="nucleotide sequence ID" value="NZ_JAFFZE010000015.1"/>
</dbReference>
<comment type="similarity">
    <text evidence="2">Belongs to the class-V pyridoxal-phosphate-dependent aminotransferase family. Csd subfamily.</text>
</comment>
<evidence type="ECO:0000313" key="7">
    <source>
        <dbReference type="EMBL" id="MCT2585247.1"/>
    </source>
</evidence>
<keyword evidence="7" id="KW-0032">Aminotransferase</keyword>
<dbReference type="Gene3D" id="3.40.640.10">
    <property type="entry name" value="Type I PLP-dependent aspartate aminotransferase-like (Major domain)"/>
    <property type="match status" value="1"/>
</dbReference>
<protein>
    <submittedName>
        <fullName evidence="7">Aminotransferase class V-fold PLP-dependent enzyme</fullName>
    </submittedName>
</protein>
<name>A0ABT2JBK6_9PSEU</name>
<comment type="catalytic activity">
    <reaction evidence="4">
        <text>(sulfur carrier)-H + L-cysteine = (sulfur carrier)-SH + L-alanine</text>
        <dbReference type="Rhea" id="RHEA:43892"/>
        <dbReference type="Rhea" id="RHEA-COMP:14737"/>
        <dbReference type="Rhea" id="RHEA-COMP:14739"/>
        <dbReference type="ChEBI" id="CHEBI:29917"/>
        <dbReference type="ChEBI" id="CHEBI:35235"/>
        <dbReference type="ChEBI" id="CHEBI:57972"/>
        <dbReference type="ChEBI" id="CHEBI:64428"/>
        <dbReference type="EC" id="2.8.1.7"/>
    </reaction>
</comment>
<evidence type="ECO:0000256" key="5">
    <source>
        <dbReference type="RuleBase" id="RU004504"/>
    </source>
</evidence>
<keyword evidence="3" id="KW-0663">Pyridoxal phosphate</keyword>
<dbReference type="Proteomes" id="UP001156441">
    <property type="component" value="Unassembled WGS sequence"/>
</dbReference>
<dbReference type="InterPro" id="IPR020578">
    <property type="entry name" value="Aminotrans_V_PyrdxlP_BS"/>
</dbReference>
<dbReference type="InterPro" id="IPR000192">
    <property type="entry name" value="Aminotrans_V_dom"/>
</dbReference>
<sequence length="437" mass="46319">MTFAIPYARTVPDAVPPVVGAGLPVPLVDGREVPYANLDHAASAPCLRAVRDAVDELLPFYASVHRGAGFASQVSTRVYERARAAVRSFVGARDTDAVVLTRNTTDALNLLARALPKGTSVVVFDTDHHAALLPWRGRLVHRISSVPELEEALTACPTGPRLVVVTGASNVTGELWPVRSVVSTARQHGARVVLDAAQLAPHRPVDVRALDVDYVVLSGHKLYAPFGVGALVGRADWLRAAPPYLAGGGATRLVRDDLTVSWNEGVERHEAGSPNVVGAHALAVACRTIQAWGWESIVAHERAMTERLRTGLAGVPGLRELSLFNGDRVGVVSFAVDGHDPGLLAAALSAEHGIGVRDGAFCAHVATRRLLASAGVPGERALRASLGLGNTVEHVDRLVAALHTLVTDGPTWNYTLVDGRWTPTPDPRPLPPFLTGE</sequence>
<accession>A0ABT2JBK6</accession>
<organism evidence="7 8">
    <name type="scientific">Actinophytocola gossypii</name>
    <dbReference type="NCBI Taxonomy" id="2812003"/>
    <lineage>
        <taxon>Bacteria</taxon>
        <taxon>Bacillati</taxon>
        <taxon>Actinomycetota</taxon>
        <taxon>Actinomycetes</taxon>
        <taxon>Pseudonocardiales</taxon>
        <taxon>Pseudonocardiaceae</taxon>
    </lineage>
</organism>
<evidence type="ECO:0000313" key="8">
    <source>
        <dbReference type="Proteomes" id="UP001156441"/>
    </source>
</evidence>
<evidence type="ECO:0000256" key="4">
    <source>
        <dbReference type="ARBA" id="ARBA00050776"/>
    </source>
</evidence>
<dbReference type="Gene3D" id="3.90.1150.10">
    <property type="entry name" value="Aspartate Aminotransferase, domain 1"/>
    <property type="match status" value="1"/>
</dbReference>
<dbReference type="InterPro" id="IPR015421">
    <property type="entry name" value="PyrdxlP-dep_Trfase_major"/>
</dbReference>
<keyword evidence="8" id="KW-1185">Reference proteome</keyword>
<dbReference type="SUPFAM" id="SSF53383">
    <property type="entry name" value="PLP-dependent transferases"/>
    <property type="match status" value="1"/>
</dbReference>
<dbReference type="InterPro" id="IPR015422">
    <property type="entry name" value="PyrdxlP-dep_Trfase_small"/>
</dbReference>
<evidence type="ECO:0000256" key="1">
    <source>
        <dbReference type="ARBA" id="ARBA00001933"/>
    </source>
</evidence>
<dbReference type="InterPro" id="IPR015424">
    <property type="entry name" value="PyrdxlP-dep_Trfase"/>
</dbReference>
<dbReference type="EMBL" id="JAFFZE010000015">
    <property type="protein sequence ID" value="MCT2585247.1"/>
    <property type="molecule type" value="Genomic_DNA"/>
</dbReference>